<evidence type="ECO:0000256" key="1">
    <source>
        <dbReference type="ARBA" id="ARBA00022741"/>
    </source>
</evidence>
<name>A0A1Y2EEK6_9PEZI</name>
<reference evidence="4 5" key="1">
    <citation type="submission" date="2016-07" db="EMBL/GenBank/DDBJ databases">
        <title>Pervasive Adenine N6-methylation of Active Genes in Fungi.</title>
        <authorList>
            <consortium name="DOE Joint Genome Institute"/>
            <person name="Mondo S.J."/>
            <person name="Dannebaum R.O."/>
            <person name="Kuo R.C."/>
            <person name="Labutti K."/>
            <person name="Haridas S."/>
            <person name="Kuo A."/>
            <person name="Salamov A."/>
            <person name="Ahrendt S.R."/>
            <person name="Lipzen A."/>
            <person name="Sullivan W."/>
            <person name="Andreopoulos W.B."/>
            <person name="Clum A."/>
            <person name="Lindquist E."/>
            <person name="Daum C."/>
            <person name="Ramamoorthy G.K."/>
            <person name="Gryganskyi A."/>
            <person name="Culley D."/>
            <person name="Magnuson J.K."/>
            <person name="James T.Y."/>
            <person name="O'Malley M.A."/>
            <person name="Stajich J.E."/>
            <person name="Spatafora J.W."/>
            <person name="Visel A."/>
            <person name="Grigoriev I.V."/>
        </authorList>
    </citation>
    <scope>NUCLEOTIDE SEQUENCE [LARGE SCALE GENOMIC DNA]</scope>
    <source>
        <strain evidence="4 5">CBS 129021</strain>
    </source>
</reference>
<dbReference type="InterPro" id="IPR010488">
    <property type="entry name" value="Zeta_toxin_domain"/>
</dbReference>
<dbReference type="InterPro" id="IPR027417">
    <property type="entry name" value="P-loop_NTPase"/>
</dbReference>
<accession>A0A1Y2EEK6</accession>
<evidence type="ECO:0000259" key="3">
    <source>
        <dbReference type="Pfam" id="PF06414"/>
    </source>
</evidence>
<protein>
    <submittedName>
        <fullName evidence="4">Zeta toxin</fullName>
    </submittedName>
</protein>
<keyword evidence="5" id="KW-1185">Reference proteome</keyword>
<gene>
    <name evidence="4" type="ORF">BCR38DRAFT_384575</name>
</gene>
<dbReference type="PROSITE" id="PS00675">
    <property type="entry name" value="SIGMA54_INTERACT_1"/>
    <property type="match status" value="1"/>
</dbReference>
<sequence length="338" mass="37423">MDPNPQSYILSQSELRAIFERDIVPAELETGKLRTRLATNAETTQRPLAVLVVGQTGAGKTRIAPTIKQAIRSCRGEPAHFIADTYKTYHPAYTRLIVERPALASPATRTDARRWLAMAAAYAVARRIDVLLESACRNPEDFVDLTQAFHEGGYRVEVVIMAVPKGLSRLGILTRFYEKLPEAGSGNLPVRLTPKTVHDDSYEHIFDAAAVADGSVAIDQIVVMRRDNVVAYANERVGSGEWRKRAAAAEAIRTEIGRPLLPTERSIAYEDLDKLRKRKVPELASQVTEIETLLEAILTKANDTDLPSLRPLSLPSGNNETDKVNLDKLDLRLGLYLS</sequence>
<dbReference type="Proteomes" id="UP000193689">
    <property type="component" value="Unassembled WGS sequence"/>
</dbReference>
<proteinExistence type="predicted"/>
<feature type="domain" description="Zeta toxin" evidence="3">
    <location>
        <begin position="42"/>
        <end position="235"/>
    </location>
</feature>
<evidence type="ECO:0000256" key="2">
    <source>
        <dbReference type="ARBA" id="ARBA00022840"/>
    </source>
</evidence>
<dbReference type="Pfam" id="PF06414">
    <property type="entry name" value="Zeta_toxin"/>
    <property type="match status" value="1"/>
</dbReference>
<dbReference type="InParanoid" id="A0A1Y2EEK6"/>
<keyword evidence="1" id="KW-0547">Nucleotide-binding</keyword>
<dbReference type="OrthoDB" id="2881954at2759"/>
<evidence type="ECO:0000313" key="4">
    <source>
        <dbReference type="EMBL" id="ORY69990.1"/>
    </source>
</evidence>
<dbReference type="RefSeq" id="XP_040719940.1">
    <property type="nucleotide sequence ID" value="XM_040857461.1"/>
</dbReference>
<keyword evidence="2" id="KW-0067">ATP-binding</keyword>
<evidence type="ECO:0000313" key="5">
    <source>
        <dbReference type="Proteomes" id="UP000193689"/>
    </source>
</evidence>
<dbReference type="EMBL" id="MCFJ01000002">
    <property type="protein sequence ID" value="ORY69990.1"/>
    <property type="molecule type" value="Genomic_DNA"/>
</dbReference>
<dbReference type="GO" id="GO:0016301">
    <property type="term" value="F:kinase activity"/>
    <property type="evidence" value="ECO:0007669"/>
    <property type="project" value="InterPro"/>
</dbReference>
<dbReference type="GeneID" id="63773673"/>
<dbReference type="InterPro" id="IPR025662">
    <property type="entry name" value="Sigma_54_int_dom_ATP-bd_1"/>
</dbReference>
<comment type="caution">
    <text evidence="4">The sequence shown here is derived from an EMBL/GenBank/DDBJ whole genome shotgun (WGS) entry which is preliminary data.</text>
</comment>
<dbReference type="Gene3D" id="3.40.50.300">
    <property type="entry name" value="P-loop containing nucleotide triphosphate hydrolases"/>
    <property type="match status" value="1"/>
</dbReference>
<dbReference type="AlphaFoldDB" id="A0A1Y2EEK6"/>
<organism evidence="4 5">
    <name type="scientific">Pseudomassariella vexata</name>
    <dbReference type="NCBI Taxonomy" id="1141098"/>
    <lineage>
        <taxon>Eukaryota</taxon>
        <taxon>Fungi</taxon>
        <taxon>Dikarya</taxon>
        <taxon>Ascomycota</taxon>
        <taxon>Pezizomycotina</taxon>
        <taxon>Sordariomycetes</taxon>
        <taxon>Xylariomycetidae</taxon>
        <taxon>Amphisphaeriales</taxon>
        <taxon>Pseudomassariaceae</taxon>
        <taxon>Pseudomassariella</taxon>
    </lineage>
</organism>
<dbReference type="GO" id="GO:0005524">
    <property type="term" value="F:ATP binding"/>
    <property type="evidence" value="ECO:0007669"/>
    <property type="project" value="UniProtKB-KW"/>
</dbReference>
<dbReference type="SUPFAM" id="SSF52540">
    <property type="entry name" value="P-loop containing nucleoside triphosphate hydrolases"/>
    <property type="match status" value="1"/>
</dbReference>